<dbReference type="InterPro" id="IPR048555">
    <property type="entry name" value="DACNH"/>
</dbReference>
<feature type="domain" description="Probable sensor" evidence="2">
    <location>
        <begin position="249"/>
        <end position="362"/>
    </location>
</feature>
<gene>
    <name evidence="3" type="ORF">CF651_16805</name>
</gene>
<accession>A0A229UPV8</accession>
<dbReference type="OrthoDB" id="5569081at2"/>
<dbReference type="EMBL" id="NMQW01000023">
    <property type="protein sequence ID" value="OXM85255.1"/>
    <property type="molecule type" value="Genomic_DNA"/>
</dbReference>
<keyword evidence="4" id="KW-1185">Reference proteome</keyword>
<reference evidence="3 4" key="1">
    <citation type="submission" date="2017-07" db="EMBL/GenBank/DDBJ databases">
        <title>Genome sequencing and assembly of Paenibacillus rigui.</title>
        <authorList>
            <person name="Mayilraj S."/>
        </authorList>
    </citation>
    <scope>NUCLEOTIDE SEQUENCE [LARGE SCALE GENOMIC DNA]</scope>
    <source>
        <strain evidence="3 4">JCM 16352</strain>
    </source>
</reference>
<organism evidence="3 4">
    <name type="scientific">Paenibacillus rigui</name>
    <dbReference type="NCBI Taxonomy" id="554312"/>
    <lineage>
        <taxon>Bacteria</taxon>
        <taxon>Bacillati</taxon>
        <taxon>Bacillota</taxon>
        <taxon>Bacilli</taxon>
        <taxon>Bacillales</taxon>
        <taxon>Paenibacillaceae</taxon>
        <taxon>Paenibacillus</taxon>
    </lineage>
</organism>
<evidence type="ECO:0000313" key="3">
    <source>
        <dbReference type="EMBL" id="OXM85255.1"/>
    </source>
</evidence>
<feature type="compositionally biased region" description="Basic and acidic residues" evidence="1">
    <location>
        <begin position="122"/>
        <end position="132"/>
    </location>
</feature>
<comment type="caution">
    <text evidence="3">The sequence shown here is derived from an EMBL/GenBank/DDBJ whole genome shotgun (WGS) entry which is preliminary data.</text>
</comment>
<proteinExistence type="predicted"/>
<dbReference type="Proteomes" id="UP000215509">
    <property type="component" value="Unassembled WGS sequence"/>
</dbReference>
<protein>
    <recommendedName>
        <fullName evidence="2">Probable sensor domain-containing protein</fullName>
    </recommendedName>
</protein>
<sequence>MLTADEPLEKIHEIIYRNLHDTLRLLNKRLHLKMYAVLYDENDSYRDTIRVRKTVSDSNQTGYNVNQESIEDFAHMFRELSIENKYEKDAAALRSGIKDLLNQEKGMYRSKTQEPDENEGAAGERETKDKGSAKSNDFTIFYASEVELRSIENAGFAIYVLEIRNLDEMSVGLFYRQPQFSFLRMLLDYFFIDYFKKNFQTKYNENHTQFARRMSRMFMGKLNNFLQDGCILAESGSFDNAINPAYYIHDLQEKIDDISTQTYEGSSPFGSIVFCQRNLITEKGQQRIQFAIKFIDEDKIKLEDAKRIRKLLELTDAKKELYLIADHQFVYGLGKVDWGKMKEHLTLRVEFRGLSHYELQLIRLDESYQKNGYVLFDGDNKIYQTQALLKADCLLAVSFKNPRLGEDGYSPQKLRNLLRSQFFDGKQSMDSDRAIDKLENIIRRPRSRNTGRWSSLQRKWWHAPS</sequence>
<feature type="region of interest" description="Disordered" evidence="1">
    <location>
        <begin position="105"/>
        <end position="132"/>
    </location>
</feature>
<name>A0A229UPV8_9BACL</name>
<dbReference type="Pfam" id="PF21750">
    <property type="entry name" value="DACNH"/>
    <property type="match status" value="1"/>
</dbReference>
<evidence type="ECO:0000313" key="4">
    <source>
        <dbReference type="Proteomes" id="UP000215509"/>
    </source>
</evidence>
<dbReference type="AlphaFoldDB" id="A0A229UPV8"/>
<evidence type="ECO:0000259" key="2">
    <source>
        <dbReference type="Pfam" id="PF21750"/>
    </source>
</evidence>
<dbReference type="RefSeq" id="WP_094016019.1">
    <property type="nucleotide sequence ID" value="NZ_NMQW01000023.1"/>
</dbReference>
<evidence type="ECO:0000256" key="1">
    <source>
        <dbReference type="SAM" id="MobiDB-lite"/>
    </source>
</evidence>